<evidence type="ECO:0000256" key="1">
    <source>
        <dbReference type="SAM" id="Phobius"/>
    </source>
</evidence>
<dbReference type="Proteomes" id="UP000231152">
    <property type="component" value="Unassembled WGS sequence"/>
</dbReference>
<dbReference type="AlphaFoldDB" id="A0A2M8LF38"/>
<reference evidence="3 4" key="1">
    <citation type="submission" date="2017-09" db="EMBL/GenBank/DDBJ databases">
        <title>Depth-based differentiation of microbial function through sediment-hosted aquifers and enrichment of novel symbionts in the deep terrestrial subsurface.</title>
        <authorList>
            <person name="Probst A.J."/>
            <person name="Ladd B."/>
            <person name="Jarett J.K."/>
            <person name="Geller-Mcgrath D.E."/>
            <person name="Sieber C.M."/>
            <person name="Emerson J.B."/>
            <person name="Anantharaman K."/>
            <person name="Thomas B.C."/>
            <person name="Malmstrom R."/>
            <person name="Stieglmeier M."/>
            <person name="Klingl A."/>
            <person name="Woyke T."/>
            <person name="Ryan C.M."/>
            <person name="Banfield J.F."/>
        </authorList>
    </citation>
    <scope>NUCLEOTIDE SEQUENCE [LARGE SCALE GENOMIC DNA]</scope>
    <source>
        <strain evidence="3">CG10_big_fil_rev_8_21_14_0_10_48_11</strain>
    </source>
</reference>
<comment type="caution">
    <text evidence="3">The sequence shown here is derived from an EMBL/GenBank/DDBJ whole genome shotgun (WGS) entry which is preliminary data.</text>
</comment>
<feature type="transmembrane region" description="Helical" evidence="1">
    <location>
        <begin position="57"/>
        <end position="76"/>
    </location>
</feature>
<gene>
    <name evidence="3" type="ORF">COV04_01775</name>
</gene>
<proteinExistence type="predicted"/>
<organism evidence="3 4">
    <name type="scientific">Candidatus Uhrbacteria bacterium CG10_big_fil_rev_8_21_14_0_10_48_11</name>
    <dbReference type="NCBI Taxonomy" id="1975037"/>
    <lineage>
        <taxon>Bacteria</taxon>
        <taxon>Candidatus Uhriibacteriota</taxon>
    </lineage>
</organism>
<keyword evidence="1" id="KW-0472">Membrane</keyword>
<name>A0A2M8LF38_9BACT</name>
<accession>A0A2M8LF38</accession>
<dbReference type="InterPro" id="IPR043728">
    <property type="entry name" value="DUF5671"/>
</dbReference>
<evidence type="ECO:0000313" key="3">
    <source>
        <dbReference type="EMBL" id="PJE76053.1"/>
    </source>
</evidence>
<feature type="transmembrane region" description="Helical" evidence="1">
    <location>
        <begin position="165"/>
        <end position="185"/>
    </location>
</feature>
<keyword evidence="1" id="KW-1133">Transmembrane helix</keyword>
<dbReference type="Pfam" id="PF18920">
    <property type="entry name" value="DUF5671"/>
    <property type="match status" value="1"/>
</dbReference>
<sequence length="316" mass="35135">MESSHKSTPRDVFAHLLAVVTLIISVVSFIALVFKFINVYFPDALDFYSSRRLAGQAIQGSIAALVVAWPVYLYVLRLLGKDAAADPEKREIRVRKWLFNFTLFVAAVTIIIDLIVLVRSFLGGEITTRFLLKVLVVLAVAALVFWYYLNDLKREGSVSDKYSRPLAYGLSVIVIAAMVGGFFLAGTPSTQRAWRFDDQRVSDLQVAQSQIIDYWSAKGELPAKLSDLSSDITGYLVPVDPKTGEPYEYTVNGDLSFELCATFSSASPDDTGKASYATPRGMDSNWQHDTGYTCFDRTIDPELQKQNMGILQPVAR</sequence>
<feature type="domain" description="DUF5671" evidence="2">
    <location>
        <begin position="11"/>
        <end position="148"/>
    </location>
</feature>
<evidence type="ECO:0000313" key="4">
    <source>
        <dbReference type="Proteomes" id="UP000231152"/>
    </source>
</evidence>
<feature type="transmembrane region" description="Helical" evidence="1">
    <location>
        <begin position="130"/>
        <end position="149"/>
    </location>
</feature>
<protein>
    <recommendedName>
        <fullName evidence="2">DUF5671 domain-containing protein</fullName>
    </recommendedName>
</protein>
<dbReference type="EMBL" id="PFET01000006">
    <property type="protein sequence ID" value="PJE76053.1"/>
    <property type="molecule type" value="Genomic_DNA"/>
</dbReference>
<feature type="transmembrane region" description="Helical" evidence="1">
    <location>
        <begin position="12"/>
        <end position="37"/>
    </location>
</feature>
<keyword evidence="1" id="KW-0812">Transmembrane</keyword>
<evidence type="ECO:0000259" key="2">
    <source>
        <dbReference type="Pfam" id="PF18920"/>
    </source>
</evidence>
<feature type="transmembrane region" description="Helical" evidence="1">
    <location>
        <begin position="97"/>
        <end position="118"/>
    </location>
</feature>